<comment type="caution">
    <text evidence="8">The sequence shown here is derived from an EMBL/GenBank/DDBJ whole genome shotgun (WGS) entry which is preliminary data.</text>
</comment>
<dbReference type="InterPro" id="IPR004344">
    <property type="entry name" value="TTL/TTLL_fam"/>
</dbReference>
<dbReference type="AlphaFoldDB" id="A0A3M7SZK9"/>
<dbReference type="STRING" id="10195.A0A3M7SZK9"/>
<evidence type="ECO:0000313" key="8">
    <source>
        <dbReference type="EMBL" id="RNA41182.1"/>
    </source>
</evidence>
<evidence type="ECO:0000256" key="2">
    <source>
        <dbReference type="ARBA" id="ARBA00022598"/>
    </source>
</evidence>
<proteinExistence type="inferred from homology"/>
<dbReference type="Pfam" id="PF03133">
    <property type="entry name" value="TTL"/>
    <property type="match status" value="1"/>
</dbReference>
<evidence type="ECO:0000256" key="7">
    <source>
        <dbReference type="SAM" id="MobiDB-lite"/>
    </source>
</evidence>
<protein>
    <recommendedName>
        <fullName evidence="5">Tubulin--tyrosine ligase-like protein 5</fullName>
    </recommendedName>
</protein>
<feature type="region of interest" description="Disordered" evidence="7">
    <location>
        <begin position="61"/>
        <end position="89"/>
    </location>
</feature>
<keyword evidence="3" id="KW-0547">Nucleotide-binding</keyword>
<evidence type="ECO:0000256" key="5">
    <source>
        <dbReference type="ARBA" id="ARBA00041448"/>
    </source>
</evidence>
<dbReference type="GO" id="GO:0070740">
    <property type="term" value="F:tubulin-glutamic acid ligase activity"/>
    <property type="evidence" value="ECO:0007669"/>
    <property type="project" value="TreeGrafter"/>
</dbReference>
<dbReference type="PROSITE" id="PS51221">
    <property type="entry name" value="TTL"/>
    <property type="match status" value="1"/>
</dbReference>
<sequence length="598" mass="69051">MYNSNPDPANESASLLSRSKSYDTKLNLASESSVYTGMFSMFNPDSLKKANEPAKITVTSFAPNPRENRSRLSYYGENRPSSQALNSQTSINNLDNKINSTKSENQDFNNRNLSVIWPNGKNSLPLILFRAKVLRKNFWECKKVGETYRLSFKFLHGERKLVKSLLEGHGFREVHPNSSEFNIIWSGNNLKSYLFRGLQENQKVNHFPRSCELTRKDRLYKNIQRMQKEKGQKAFNIVPTTFVLPFEIDDFYATFYKEKGIWIVKPACLSRGRGIYLISHPDQIPLDDNLVVSRYLSNPLLIEGFKFDLRLYVAVTSFDPLVFYLYEEGLTRFATVKYDQNVRNIRNTCMHLTNYSLNKKNDKYVKCNDPDIENYGNKWSMSAFLRYLNSLGKDTFSLMMNIEEVLIKTLLAVESPMASAARMFMPHRGNCFELFGFDILIDEQFKPWVLEVNLSPSLDCDALLDIRIKSNMLADLFTLSGVFCQNPFTFSSLRPHSANMSSQGAKPASNKPNNTDSLYNGLSQTEQNILKRINELMDGLEYFLRQILGNFIHTIWKLDRVLTTLCFIRGSFQKVMTGAKCLSIDHFRKERKNIFINY</sequence>
<comment type="similarity">
    <text evidence="1">Belongs to the tubulin--tyrosine ligase family.</text>
</comment>
<organism evidence="8 9">
    <name type="scientific">Brachionus plicatilis</name>
    <name type="common">Marine rotifer</name>
    <name type="synonym">Brachionus muelleri</name>
    <dbReference type="NCBI Taxonomy" id="10195"/>
    <lineage>
        <taxon>Eukaryota</taxon>
        <taxon>Metazoa</taxon>
        <taxon>Spiralia</taxon>
        <taxon>Gnathifera</taxon>
        <taxon>Rotifera</taxon>
        <taxon>Eurotatoria</taxon>
        <taxon>Monogononta</taxon>
        <taxon>Pseudotrocha</taxon>
        <taxon>Ploima</taxon>
        <taxon>Brachionidae</taxon>
        <taxon>Brachionus</taxon>
    </lineage>
</organism>
<evidence type="ECO:0000256" key="3">
    <source>
        <dbReference type="ARBA" id="ARBA00022741"/>
    </source>
</evidence>
<evidence type="ECO:0000256" key="6">
    <source>
        <dbReference type="ARBA" id="ARBA00049274"/>
    </source>
</evidence>
<accession>A0A3M7SZK9</accession>
<dbReference type="GO" id="GO:0015631">
    <property type="term" value="F:tubulin binding"/>
    <property type="evidence" value="ECO:0007669"/>
    <property type="project" value="TreeGrafter"/>
</dbReference>
<dbReference type="GO" id="GO:0005524">
    <property type="term" value="F:ATP binding"/>
    <property type="evidence" value="ECO:0007669"/>
    <property type="project" value="UniProtKB-KW"/>
</dbReference>
<dbReference type="Proteomes" id="UP000276133">
    <property type="component" value="Unassembled WGS sequence"/>
</dbReference>
<evidence type="ECO:0000313" key="9">
    <source>
        <dbReference type="Proteomes" id="UP000276133"/>
    </source>
</evidence>
<gene>
    <name evidence="8" type="ORF">BpHYR1_036765</name>
</gene>
<dbReference type="GO" id="GO:0036064">
    <property type="term" value="C:ciliary basal body"/>
    <property type="evidence" value="ECO:0007669"/>
    <property type="project" value="TreeGrafter"/>
</dbReference>
<keyword evidence="2" id="KW-0436">Ligase</keyword>
<dbReference type="EMBL" id="REGN01000533">
    <property type="protein sequence ID" value="RNA41182.1"/>
    <property type="molecule type" value="Genomic_DNA"/>
</dbReference>
<dbReference type="SUPFAM" id="SSF56059">
    <property type="entry name" value="Glutathione synthetase ATP-binding domain-like"/>
    <property type="match status" value="1"/>
</dbReference>
<dbReference type="PANTHER" id="PTHR12241">
    <property type="entry name" value="TUBULIN POLYGLUTAMYLASE"/>
    <property type="match status" value="1"/>
</dbReference>
<evidence type="ECO:0000256" key="4">
    <source>
        <dbReference type="ARBA" id="ARBA00022840"/>
    </source>
</evidence>
<dbReference type="Gene3D" id="3.30.470.20">
    <property type="entry name" value="ATP-grasp fold, B domain"/>
    <property type="match status" value="1"/>
</dbReference>
<comment type="catalytic activity">
    <reaction evidence="6">
        <text>L-glutamyl-[protein] + L-glutamate + ATP = gamma-L-glutamyl-L-glutamyl-[protein] + ADP + phosphate + H(+)</text>
        <dbReference type="Rhea" id="RHEA:60144"/>
        <dbReference type="Rhea" id="RHEA-COMP:10208"/>
        <dbReference type="Rhea" id="RHEA-COMP:15517"/>
        <dbReference type="ChEBI" id="CHEBI:15378"/>
        <dbReference type="ChEBI" id="CHEBI:29973"/>
        <dbReference type="ChEBI" id="CHEBI:29985"/>
        <dbReference type="ChEBI" id="CHEBI:30616"/>
        <dbReference type="ChEBI" id="CHEBI:43474"/>
        <dbReference type="ChEBI" id="CHEBI:143622"/>
        <dbReference type="ChEBI" id="CHEBI:456216"/>
    </reaction>
    <physiologicalReaction direction="left-to-right" evidence="6">
        <dbReference type="Rhea" id="RHEA:60145"/>
    </physiologicalReaction>
</comment>
<dbReference type="OrthoDB" id="2016263at2759"/>
<keyword evidence="4" id="KW-0067">ATP-binding</keyword>
<evidence type="ECO:0000256" key="1">
    <source>
        <dbReference type="ARBA" id="ARBA00006820"/>
    </source>
</evidence>
<keyword evidence="9" id="KW-1185">Reference proteome</keyword>
<name>A0A3M7SZK9_BRAPC</name>
<dbReference type="PANTHER" id="PTHR12241:SF145">
    <property type="entry name" value="TUBULIN POLYGLUTAMYLASE TTLL5"/>
    <property type="match status" value="1"/>
</dbReference>
<dbReference type="GO" id="GO:0000226">
    <property type="term" value="P:microtubule cytoskeleton organization"/>
    <property type="evidence" value="ECO:0007669"/>
    <property type="project" value="TreeGrafter"/>
</dbReference>
<feature type="compositionally biased region" description="Polar residues" evidence="7">
    <location>
        <begin position="79"/>
        <end position="89"/>
    </location>
</feature>
<reference evidence="8 9" key="1">
    <citation type="journal article" date="2018" name="Sci. Rep.">
        <title>Genomic signatures of local adaptation to the degree of environmental predictability in rotifers.</title>
        <authorList>
            <person name="Franch-Gras L."/>
            <person name="Hahn C."/>
            <person name="Garcia-Roger E.M."/>
            <person name="Carmona M.J."/>
            <person name="Serra M."/>
            <person name="Gomez A."/>
        </authorList>
    </citation>
    <scope>NUCLEOTIDE SEQUENCE [LARGE SCALE GENOMIC DNA]</scope>
    <source>
        <strain evidence="8">HYR1</strain>
    </source>
</reference>